<reference evidence="1 2" key="1">
    <citation type="journal article" date="2015" name="Nature">
        <title>rRNA introns, odd ribosomes, and small enigmatic genomes across a large radiation of phyla.</title>
        <authorList>
            <person name="Brown C.T."/>
            <person name="Hug L.A."/>
            <person name="Thomas B.C."/>
            <person name="Sharon I."/>
            <person name="Castelle C.J."/>
            <person name="Singh A."/>
            <person name="Wilkins M.J."/>
            <person name="Williams K.H."/>
            <person name="Banfield J.F."/>
        </authorList>
    </citation>
    <scope>NUCLEOTIDE SEQUENCE [LARGE SCALE GENOMIC DNA]</scope>
</reference>
<accession>A0A0G1T206</accession>
<protein>
    <submittedName>
        <fullName evidence="1">Prophage protein gp49</fullName>
    </submittedName>
</protein>
<dbReference type="Pfam" id="PF05973">
    <property type="entry name" value="Gp49"/>
    <property type="match status" value="1"/>
</dbReference>
<dbReference type="AlphaFoldDB" id="A0A0G1T206"/>
<name>A0A0G1T206_9BACT</name>
<evidence type="ECO:0000313" key="1">
    <source>
        <dbReference type="EMBL" id="KKU75772.1"/>
    </source>
</evidence>
<dbReference type="EMBL" id="LCOK01000043">
    <property type="protein sequence ID" value="KKU75772.1"/>
    <property type="molecule type" value="Genomic_DNA"/>
</dbReference>
<proteinExistence type="predicted"/>
<comment type="caution">
    <text evidence="1">The sequence shown here is derived from an EMBL/GenBank/DDBJ whole genome shotgun (WGS) entry which is preliminary data.</text>
</comment>
<evidence type="ECO:0000313" key="2">
    <source>
        <dbReference type="Proteomes" id="UP000034682"/>
    </source>
</evidence>
<gene>
    <name evidence="1" type="ORF">UY02_C0043G0004</name>
</gene>
<dbReference type="InterPro" id="IPR009241">
    <property type="entry name" value="HigB-like"/>
</dbReference>
<sequence>MKIVILVTVHIFLNKLDFPVRSEAYKLLELLEQYGYSLSMPFAKPIGGGLWELRLTGRWQIRMLYGYCEGVPVVVLALQKQRSALPQSAIALARKRFREYCR</sequence>
<organism evidence="1 2">
    <name type="scientific">Candidatus Giovannonibacteria bacterium GW2011_GWB1_47_6b</name>
    <dbReference type="NCBI Taxonomy" id="1618655"/>
    <lineage>
        <taxon>Bacteria</taxon>
        <taxon>Candidatus Giovannoniibacteriota</taxon>
    </lineage>
</organism>
<dbReference type="Proteomes" id="UP000034682">
    <property type="component" value="Unassembled WGS sequence"/>
</dbReference>